<dbReference type="Pfam" id="PF18164">
    <property type="entry name" value="GNAT_C"/>
    <property type="match status" value="1"/>
</dbReference>
<gene>
    <name evidence="3" type="ORF">FHS16_001488</name>
</gene>
<feature type="domain" description="GNAT-like C-terminal" evidence="2">
    <location>
        <begin position="151"/>
        <end position="373"/>
    </location>
</feature>
<feature type="domain" description="N-acyltransferase N-terminal" evidence="1">
    <location>
        <begin position="10"/>
        <end position="148"/>
    </location>
</feature>
<dbReference type="Pfam" id="PF18082">
    <property type="entry name" value="NAT_N"/>
    <property type="match status" value="1"/>
</dbReference>
<evidence type="ECO:0000313" key="4">
    <source>
        <dbReference type="Proteomes" id="UP000518605"/>
    </source>
</evidence>
<reference evidence="3 4" key="1">
    <citation type="submission" date="2020-08" db="EMBL/GenBank/DDBJ databases">
        <title>Genomic Encyclopedia of Type Strains, Phase III (KMG-III): the genomes of soil and plant-associated and newly described type strains.</title>
        <authorList>
            <person name="Whitman W."/>
        </authorList>
    </citation>
    <scope>NUCLEOTIDE SEQUENCE [LARGE SCALE GENOMIC DNA]</scope>
    <source>
        <strain evidence="3 4">CECT 8234</strain>
    </source>
</reference>
<accession>A0A7W5C5A7</accession>
<dbReference type="Gene3D" id="3.40.630.120">
    <property type="match status" value="1"/>
</dbReference>
<dbReference type="AlphaFoldDB" id="A0A7W5C5A7"/>
<dbReference type="InterPro" id="IPR041644">
    <property type="entry name" value="GNAT_C"/>
</dbReference>
<evidence type="ECO:0000259" key="2">
    <source>
        <dbReference type="Pfam" id="PF18164"/>
    </source>
</evidence>
<dbReference type="RefSeq" id="WP_183560384.1">
    <property type="nucleotide sequence ID" value="NZ_CBCSLB010000002.1"/>
</dbReference>
<name>A0A7W5C5A7_9BACL</name>
<dbReference type="InterPro" id="IPR041273">
    <property type="entry name" value="NAT_N"/>
</dbReference>
<dbReference type="EMBL" id="JACHXW010000003">
    <property type="protein sequence ID" value="MBB3151445.1"/>
    <property type="molecule type" value="Genomic_DNA"/>
</dbReference>
<proteinExistence type="predicted"/>
<organism evidence="3 4">
    <name type="scientific">Paenibacillus endophyticus</name>
    <dbReference type="NCBI Taxonomy" id="1294268"/>
    <lineage>
        <taxon>Bacteria</taxon>
        <taxon>Bacillati</taxon>
        <taxon>Bacillota</taxon>
        <taxon>Bacilli</taxon>
        <taxon>Bacillales</taxon>
        <taxon>Paenibacillaceae</taxon>
        <taxon>Paenibacillus</taxon>
    </lineage>
</organism>
<evidence type="ECO:0000313" key="3">
    <source>
        <dbReference type="EMBL" id="MBB3151445.1"/>
    </source>
</evidence>
<keyword evidence="4" id="KW-1185">Reference proteome</keyword>
<protein>
    <submittedName>
        <fullName evidence="3">Uncharacterized protein</fullName>
    </submittedName>
</protein>
<sequence>MDFLTEAYIAQANRLLRLPPTVLDALYESAVIVRGHEGLLELLRQCKLDALSETDVDTFAAAVEGYPKFVADQETYLRSTMGDHAGMFSVILLLGLLDWMSAYYRSQGISEDVQMDTLDDLLIWMKHHYEEKGAWGLGNLAWLLNHMGGKLHRLGRLQFIRKAFDQAVIGLRNVNNGQVILLSEQGIAYRQDGRVDGTNGQWEAEQGWTSNYEQTHDSYTGNPILPSGFAENTTVTLSTDEWRIVIQRGDSALEIHIPEGSPMTPQSCKESVARAISFYHDRMPEQSIASFVCVSWLLDPQLAQLVPEASNISAFQKMLHLFPVRSDDRETYERVFGTDKLDLSTAKKDSGLRRAIILHVESGHRLHGGGGLLLVEDLSSIH</sequence>
<dbReference type="Proteomes" id="UP000518605">
    <property type="component" value="Unassembled WGS sequence"/>
</dbReference>
<evidence type="ECO:0000259" key="1">
    <source>
        <dbReference type="Pfam" id="PF18082"/>
    </source>
</evidence>
<comment type="caution">
    <text evidence="3">The sequence shown here is derived from an EMBL/GenBank/DDBJ whole genome shotgun (WGS) entry which is preliminary data.</text>
</comment>